<feature type="transmembrane region" description="Helical" evidence="1">
    <location>
        <begin position="6"/>
        <end position="27"/>
    </location>
</feature>
<keyword evidence="1" id="KW-1133">Transmembrane helix</keyword>
<organism evidence="2 3">
    <name type="scientific">Dictyocaulus viviparus</name>
    <name type="common">Bovine lungworm</name>
    <dbReference type="NCBI Taxonomy" id="29172"/>
    <lineage>
        <taxon>Eukaryota</taxon>
        <taxon>Metazoa</taxon>
        <taxon>Ecdysozoa</taxon>
        <taxon>Nematoda</taxon>
        <taxon>Chromadorea</taxon>
        <taxon>Rhabditida</taxon>
        <taxon>Rhabditina</taxon>
        <taxon>Rhabditomorpha</taxon>
        <taxon>Strongyloidea</taxon>
        <taxon>Metastrongylidae</taxon>
        <taxon>Dictyocaulus</taxon>
    </lineage>
</organism>
<name>A0A0D8X512_DICVI</name>
<reference evidence="2 3" key="1">
    <citation type="submission" date="2013-11" db="EMBL/GenBank/DDBJ databases">
        <title>Draft genome of the bovine lungworm Dictyocaulus viviparus.</title>
        <authorList>
            <person name="Mitreva M."/>
        </authorList>
    </citation>
    <scope>NUCLEOTIDE SEQUENCE [LARGE SCALE GENOMIC DNA]</scope>
    <source>
        <strain evidence="2 3">HannoverDv2000</strain>
    </source>
</reference>
<reference evidence="3" key="2">
    <citation type="journal article" date="2016" name="Sci. Rep.">
        <title>Dictyocaulus viviparus genome, variome and transcriptome elucidate lungworm biology and support future intervention.</title>
        <authorList>
            <person name="McNulty S.N."/>
            <person name="Strube C."/>
            <person name="Rosa B.A."/>
            <person name="Martin J.C."/>
            <person name="Tyagi R."/>
            <person name="Choi Y.J."/>
            <person name="Wang Q."/>
            <person name="Hallsworth Pepin K."/>
            <person name="Zhang X."/>
            <person name="Ozersky P."/>
            <person name="Wilson R.K."/>
            <person name="Sternberg P.W."/>
            <person name="Gasser R.B."/>
            <person name="Mitreva M."/>
        </authorList>
    </citation>
    <scope>NUCLEOTIDE SEQUENCE [LARGE SCALE GENOMIC DNA]</scope>
    <source>
        <strain evidence="3">HannoverDv2000</strain>
    </source>
</reference>
<keyword evidence="3" id="KW-1185">Reference proteome</keyword>
<dbReference type="AlphaFoldDB" id="A0A0D8X512"/>
<keyword evidence="1" id="KW-0472">Membrane</keyword>
<proteinExistence type="predicted"/>
<accession>A0A0D8X512</accession>
<evidence type="ECO:0000313" key="3">
    <source>
        <dbReference type="Proteomes" id="UP000053766"/>
    </source>
</evidence>
<feature type="non-terminal residue" evidence="2">
    <location>
        <position position="1"/>
    </location>
</feature>
<dbReference type="EMBL" id="KN722802">
    <property type="protein sequence ID" value="KJH39635.1"/>
    <property type="molecule type" value="Genomic_DNA"/>
</dbReference>
<dbReference type="OrthoDB" id="6108017at2759"/>
<dbReference type="Proteomes" id="UP000053766">
    <property type="component" value="Unassembled WGS sequence"/>
</dbReference>
<dbReference type="STRING" id="29172.A0A0D8X512"/>
<protein>
    <submittedName>
        <fullName evidence="2">Uncharacterized protein</fullName>
    </submittedName>
</protein>
<sequence length="65" mass="7699">FDQCGMKFLALLISISLFIIVIYEWTAANTEVQNSHRFQSFDIAPIRDQLRLRVEECYHTYEASR</sequence>
<keyword evidence="1" id="KW-0812">Transmembrane</keyword>
<gene>
    <name evidence="2" type="ORF">DICVIV_14485</name>
</gene>
<evidence type="ECO:0000313" key="2">
    <source>
        <dbReference type="EMBL" id="KJH39635.1"/>
    </source>
</evidence>
<evidence type="ECO:0000256" key="1">
    <source>
        <dbReference type="SAM" id="Phobius"/>
    </source>
</evidence>